<dbReference type="GO" id="GO:0005886">
    <property type="term" value="C:plasma membrane"/>
    <property type="evidence" value="ECO:0007669"/>
    <property type="project" value="TreeGrafter"/>
</dbReference>
<gene>
    <name evidence="3" type="ORF">ALAG00032_LOCUS6580</name>
</gene>
<feature type="transmembrane region" description="Helical" evidence="2">
    <location>
        <begin position="118"/>
        <end position="139"/>
    </location>
</feature>
<evidence type="ECO:0000313" key="3">
    <source>
        <dbReference type="EMBL" id="CAE0365836.1"/>
    </source>
</evidence>
<protein>
    <recommendedName>
        <fullName evidence="4">Sodium/bile acid cotransporter</fullName>
    </recommendedName>
</protein>
<feature type="transmembrane region" description="Helical" evidence="2">
    <location>
        <begin position="249"/>
        <end position="267"/>
    </location>
</feature>
<dbReference type="InterPro" id="IPR016833">
    <property type="entry name" value="Put_Na-Bile_cotransptr"/>
</dbReference>
<organism evidence="3">
    <name type="scientific">Aureoumbra lagunensis</name>
    <dbReference type="NCBI Taxonomy" id="44058"/>
    <lineage>
        <taxon>Eukaryota</taxon>
        <taxon>Sar</taxon>
        <taxon>Stramenopiles</taxon>
        <taxon>Ochrophyta</taxon>
        <taxon>Pelagophyceae</taxon>
        <taxon>Pelagomonadales</taxon>
        <taxon>Aureoumbra</taxon>
    </lineage>
</organism>
<dbReference type="InterPro" id="IPR038770">
    <property type="entry name" value="Na+/solute_symporter_sf"/>
</dbReference>
<keyword evidence="2" id="KW-0472">Membrane</keyword>
<reference evidence="3" key="1">
    <citation type="submission" date="2021-01" db="EMBL/GenBank/DDBJ databases">
        <authorList>
            <person name="Corre E."/>
            <person name="Pelletier E."/>
            <person name="Niang G."/>
            <person name="Scheremetjew M."/>
            <person name="Finn R."/>
            <person name="Kale V."/>
            <person name="Holt S."/>
            <person name="Cochrane G."/>
            <person name="Meng A."/>
            <person name="Brown T."/>
            <person name="Cohen L."/>
        </authorList>
    </citation>
    <scope>NUCLEOTIDE SEQUENCE</scope>
    <source>
        <strain evidence="3">CCMP1510</strain>
    </source>
</reference>
<keyword evidence="2" id="KW-0812">Transmembrane</keyword>
<dbReference type="PANTHER" id="PTHR18640:SF5">
    <property type="entry name" value="SODIUM_BILE ACID COTRANSPORTER 7"/>
    <property type="match status" value="1"/>
</dbReference>
<feature type="transmembrane region" description="Helical" evidence="2">
    <location>
        <begin position="145"/>
        <end position="165"/>
    </location>
</feature>
<dbReference type="AlphaFoldDB" id="A0A7S3NLN4"/>
<feature type="transmembrane region" description="Helical" evidence="2">
    <location>
        <begin position="82"/>
        <end position="98"/>
    </location>
</feature>
<dbReference type="EMBL" id="HBIJ01009359">
    <property type="protein sequence ID" value="CAE0365836.1"/>
    <property type="molecule type" value="Transcribed_RNA"/>
</dbReference>
<dbReference type="Pfam" id="PF13593">
    <property type="entry name" value="SBF_like"/>
    <property type="match status" value="1"/>
</dbReference>
<keyword evidence="2" id="KW-1133">Transmembrane helix</keyword>
<evidence type="ECO:0000256" key="2">
    <source>
        <dbReference type="SAM" id="Phobius"/>
    </source>
</evidence>
<proteinExistence type="predicted"/>
<feature type="compositionally biased region" description="Basic and acidic residues" evidence="1">
    <location>
        <begin position="409"/>
        <end position="420"/>
    </location>
</feature>
<evidence type="ECO:0000256" key="1">
    <source>
        <dbReference type="SAM" id="MobiDB-lite"/>
    </source>
</evidence>
<feature type="transmembrane region" description="Helical" evidence="2">
    <location>
        <begin position="177"/>
        <end position="195"/>
    </location>
</feature>
<feature type="transmembrane region" description="Helical" evidence="2">
    <location>
        <begin position="282"/>
        <end position="308"/>
    </location>
</feature>
<dbReference type="PANTHER" id="PTHR18640">
    <property type="entry name" value="SOLUTE CARRIER FAMILY 10 MEMBER 7"/>
    <property type="match status" value="1"/>
</dbReference>
<feature type="transmembrane region" description="Helical" evidence="2">
    <location>
        <begin position="55"/>
        <end position="76"/>
    </location>
</feature>
<evidence type="ECO:0008006" key="4">
    <source>
        <dbReference type="Google" id="ProtNLM"/>
    </source>
</evidence>
<name>A0A7S3NLN4_9STRA</name>
<dbReference type="Gene3D" id="1.20.1530.20">
    <property type="match status" value="1"/>
</dbReference>
<sequence length="434" mass="47577">MREGVVMKDETDISKSESFGQMKTERIDNEESNKTATENRALLAHLRKLLKTNKFMLKILLAIGLAFAAPGVGLALAPKITASYIVVCFIFLLTGLNLKTNELVSALVNMKFNATIQLYNLGIIPIFAWLIANALRGINALDKDLANGIIVCACLPMTINMVIVLTKSANGDEAAAVFNAAFGNLLGVFVTPLWVLGLIGKSASVDFLHVIIRIVQRVLIPLFVGQVAQYKIPSIRAFVNKHIGKFKAIQEYCLAFIVYCAFCAVARDRRRKNSNKQGPVKIIVTILIQVAILFISMIGAWTLLKFLFQNQPRLRVMGLFGSCQKTVALGVPLIDAIFSDASRSQIGILLLPLLIYHPAQLIVHSALSPRLAAWVIAEEGKLGGLRQTLPSLEEDDDIEQNATTSSQRIADHEQVDDTLRSDANTLSSSPPPDW</sequence>
<feature type="region of interest" description="Disordered" evidence="1">
    <location>
        <begin position="393"/>
        <end position="434"/>
    </location>
</feature>
<accession>A0A7S3NLN4</accession>